<evidence type="ECO:0000313" key="1">
    <source>
        <dbReference type="EMBL" id="QJA75455.1"/>
    </source>
</evidence>
<protein>
    <submittedName>
        <fullName evidence="1">Uncharacterized protein</fullName>
    </submittedName>
</protein>
<organism evidence="1">
    <name type="scientific">viral metagenome</name>
    <dbReference type="NCBI Taxonomy" id="1070528"/>
    <lineage>
        <taxon>unclassified sequences</taxon>
        <taxon>metagenomes</taxon>
        <taxon>organismal metagenomes</taxon>
    </lineage>
</organism>
<accession>A0A6M3K3Z1</accession>
<name>A0A6M3K3Z1_9ZZZZ</name>
<dbReference type="EMBL" id="MT142165">
    <property type="protein sequence ID" value="QJA75455.1"/>
    <property type="molecule type" value="Genomic_DNA"/>
</dbReference>
<proteinExistence type="predicted"/>
<reference evidence="1" key="1">
    <citation type="submission" date="2020-03" db="EMBL/GenBank/DDBJ databases">
        <title>The deep terrestrial virosphere.</title>
        <authorList>
            <person name="Holmfeldt K."/>
            <person name="Nilsson E."/>
            <person name="Simone D."/>
            <person name="Lopez-Fernandez M."/>
            <person name="Wu X."/>
            <person name="de Brujin I."/>
            <person name="Lundin D."/>
            <person name="Andersson A."/>
            <person name="Bertilsson S."/>
            <person name="Dopson M."/>
        </authorList>
    </citation>
    <scope>NUCLEOTIDE SEQUENCE</scope>
    <source>
        <strain evidence="1">MM415A01778</strain>
    </source>
</reference>
<gene>
    <name evidence="1" type="ORF">MM415A01778_0008</name>
</gene>
<dbReference type="AlphaFoldDB" id="A0A6M3K3Z1"/>
<sequence>MVALFITLDMFEIGRHHLNINGYLTLLKLQHDEEGKTFPYVPDENSITNLLERRMIRWDDENKKYFLDVEGKKVFDPGEDLFEEFFAIFPNAVDTGFGKRAISAKDPNSISGKNTHDIWRRVTKNKPNLQGKIIDGLKRELEHRRANNSMAYLQGIDTWLRQATWEKWEDIPDKKVSTGYTKL</sequence>